<dbReference type="AlphaFoldDB" id="A0AAD2AG36"/>
<accession>A0AAD2AG36</accession>
<name>A0AAD2AG36_9LAMI</name>
<organism evidence="2 3">
    <name type="scientific">Fraxinus pennsylvanica</name>
    <dbReference type="NCBI Taxonomy" id="56036"/>
    <lineage>
        <taxon>Eukaryota</taxon>
        <taxon>Viridiplantae</taxon>
        <taxon>Streptophyta</taxon>
        <taxon>Embryophyta</taxon>
        <taxon>Tracheophyta</taxon>
        <taxon>Spermatophyta</taxon>
        <taxon>Magnoliopsida</taxon>
        <taxon>eudicotyledons</taxon>
        <taxon>Gunneridae</taxon>
        <taxon>Pentapetalae</taxon>
        <taxon>asterids</taxon>
        <taxon>lamiids</taxon>
        <taxon>Lamiales</taxon>
        <taxon>Oleaceae</taxon>
        <taxon>Oleeae</taxon>
        <taxon>Fraxinus</taxon>
    </lineage>
</organism>
<evidence type="ECO:0000313" key="3">
    <source>
        <dbReference type="Proteomes" id="UP000834106"/>
    </source>
</evidence>
<proteinExistence type="predicted"/>
<dbReference type="Proteomes" id="UP000834106">
    <property type="component" value="Chromosome 23"/>
</dbReference>
<reference evidence="2" key="1">
    <citation type="submission" date="2023-05" db="EMBL/GenBank/DDBJ databases">
        <authorList>
            <person name="Huff M."/>
        </authorList>
    </citation>
    <scope>NUCLEOTIDE SEQUENCE</scope>
</reference>
<keyword evidence="3" id="KW-1185">Reference proteome</keyword>
<gene>
    <name evidence="2" type="ORF">FPE_LOCUS34931</name>
</gene>
<sequence length="101" mass="10856">MSEIVGGANPPLPMPATVPSESSKSGGDDVARPREVLEDVGLVQESLAANVVSTAQVLASAVLNIRDTELSRSFSEKNCSRREDLKCNRSPKNFSTILERQ</sequence>
<evidence type="ECO:0000313" key="2">
    <source>
        <dbReference type="EMBL" id="CAI9787501.1"/>
    </source>
</evidence>
<evidence type="ECO:0000256" key="1">
    <source>
        <dbReference type="SAM" id="MobiDB-lite"/>
    </source>
</evidence>
<protein>
    <submittedName>
        <fullName evidence="2">Uncharacterized protein</fullName>
    </submittedName>
</protein>
<feature type="region of interest" description="Disordered" evidence="1">
    <location>
        <begin position="1"/>
        <end position="30"/>
    </location>
</feature>
<dbReference type="EMBL" id="OU503058">
    <property type="protein sequence ID" value="CAI9787501.1"/>
    <property type="molecule type" value="Genomic_DNA"/>
</dbReference>